<feature type="domain" description="Cysteine-rich CPCC" evidence="1">
    <location>
        <begin position="92"/>
        <end position="159"/>
    </location>
</feature>
<evidence type="ECO:0000259" key="1">
    <source>
        <dbReference type="Pfam" id="PF14206"/>
    </source>
</evidence>
<sequence length="182" mass="20926">MSKEERKSELLNMWGIDDENPEFAVLPDSLQEEILQTDGPVVDVMSPRYDPLLMEALKKEYVGVNNDYLSERVSRIVGEEVVVEGQEDKFFACPCCMYRTLTERGQYDICPVCFWEDDGNDKLGHYSGPNHMTLAEGRDHFVRYGAVTPSALKYIKPDAKKRYYFGWWGLVRCTATSKDQDS</sequence>
<protein>
    <submittedName>
        <fullName evidence="2">Cysteine-rich CPCC</fullName>
    </submittedName>
</protein>
<keyword evidence="3" id="KW-1185">Reference proteome</keyword>
<proteinExistence type="predicted"/>
<dbReference type="Pfam" id="PF14206">
    <property type="entry name" value="Cys_rich_CPCC"/>
    <property type="match status" value="1"/>
</dbReference>
<gene>
    <name evidence="2" type="ORF">SAMN05421790_10773</name>
</gene>
<dbReference type="EMBL" id="FTOD01000007">
    <property type="protein sequence ID" value="SIS90010.1"/>
    <property type="molecule type" value="Genomic_DNA"/>
</dbReference>
<reference evidence="3" key="1">
    <citation type="submission" date="2017-01" db="EMBL/GenBank/DDBJ databases">
        <authorList>
            <person name="Varghese N."/>
            <person name="Submissions S."/>
        </authorList>
    </citation>
    <scope>NUCLEOTIDE SEQUENCE [LARGE SCALE GENOMIC DNA]</scope>
    <source>
        <strain evidence="3">DSM 45196</strain>
    </source>
</reference>
<dbReference type="RefSeq" id="WP_234992611.1">
    <property type="nucleotide sequence ID" value="NZ_CP048103.1"/>
</dbReference>
<accession>A0A1N7MVA1</accession>
<evidence type="ECO:0000313" key="2">
    <source>
        <dbReference type="EMBL" id="SIS90010.1"/>
    </source>
</evidence>
<organism evidence="2 3">
    <name type="scientific">Kroppenstedtia eburnea</name>
    <dbReference type="NCBI Taxonomy" id="714067"/>
    <lineage>
        <taxon>Bacteria</taxon>
        <taxon>Bacillati</taxon>
        <taxon>Bacillota</taxon>
        <taxon>Bacilli</taxon>
        <taxon>Bacillales</taxon>
        <taxon>Thermoactinomycetaceae</taxon>
        <taxon>Kroppenstedtia</taxon>
    </lineage>
</organism>
<dbReference type="InterPro" id="IPR025983">
    <property type="entry name" value="Cys_rich_CPCC"/>
</dbReference>
<dbReference type="Proteomes" id="UP000186795">
    <property type="component" value="Unassembled WGS sequence"/>
</dbReference>
<dbReference type="AlphaFoldDB" id="A0A1N7MVA1"/>
<evidence type="ECO:0000313" key="3">
    <source>
        <dbReference type="Proteomes" id="UP000186795"/>
    </source>
</evidence>
<name>A0A1N7MVA1_9BACL</name>